<reference evidence="1 2" key="1">
    <citation type="submission" date="2020-03" db="EMBL/GenBank/DDBJ databases">
        <title>Genomic Encyclopedia of Type Strains, Phase IV (KMG-IV): sequencing the most valuable type-strain genomes for metagenomic binning, comparative biology and taxonomic classification.</title>
        <authorList>
            <person name="Goeker M."/>
        </authorList>
    </citation>
    <scope>NUCLEOTIDE SEQUENCE [LARGE SCALE GENOMIC DNA]</scope>
    <source>
        <strain evidence="1 2">DSM 105096</strain>
    </source>
</reference>
<sequence>MPAASYRTVVNAPADHLWSLLLDKITRPDKYISGVTNVRIDEVIDERTLVRSMELGNGLTLKELITADPKTKTIVFKAIEEKRFTALVVNTVYEQAGVCYLEYTMSNIPLGDHAPVIGNMDGLIKASVLEMRGVAEAG</sequence>
<dbReference type="Proteomes" id="UP000770785">
    <property type="component" value="Unassembled WGS sequence"/>
</dbReference>
<dbReference type="EMBL" id="JAATJH010000002">
    <property type="protein sequence ID" value="NJC25672.1"/>
    <property type="molecule type" value="Genomic_DNA"/>
</dbReference>
<evidence type="ECO:0008006" key="3">
    <source>
        <dbReference type="Google" id="ProtNLM"/>
    </source>
</evidence>
<gene>
    <name evidence="1" type="ORF">GGR27_001171</name>
</gene>
<dbReference type="Gene3D" id="3.30.530.20">
    <property type="match status" value="1"/>
</dbReference>
<protein>
    <recommendedName>
        <fullName evidence="3">SRPBCC family protein</fullName>
    </recommendedName>
</protein>
<name>A0ABX0X914_9BACT</name>
<accession>A0ABX0X914</accession>
<organism evidence="1 2">
    <name type="scientific">Neolewinella antarctica</name>
    <dbReference type="NCBI Taxonomy" id="442734"/>
    <lineage>
        <taxon>Bacteria</taxon>
        <taxon>Pseudomonadati</taxon>
        <taxon>Bacteroidota</taxon>
        <taxon>Saprospiria</taxon>
        <taxon>Saprospirales</taxon>
        <taxon>Lewinellaceae</taxon>
        <taxon>Neolewinella</taxon>
    </lineage>
</organism>
<proteinExistence type="predicted"/>
<dbReference type="SUPFAM" id="SSF55961">
    <property type="entry name" value="Bet v1-like"/>
    <property type="match status" value="1"/>
</dbReference>
<keyword evidence="2" id="KW-1185">Reference proteome</keyword>
<evidence type="ECO:0000313" key="1">
    <source>
        <dbReference type="EMBL" id="NJC25672.1"/>
    </source>
</evidence>
<evidence type="ECO:0000313" key="2">
    <source>
        <dbReference type="Proteomes" id="UP000770785"/>
    </source>
</evidence>
<comment type="caution">
    <text evidence="1">The sequence shown here is derived from an EMBL/GenBank/DDBJ whole genome shotgun (WGS) entry which is preliminary data.</text>
</comment>
<dbReference type="RefSeq" id="WP_168036463.1">
    <property type="nucleotide sequence ID" value="NZ_JAATJH010000002.1"/>
</dbReference>
<dbReference type="InterPro" id="IPR023393">
    <property type="entry name" value="START-like_dom_sf"/>
</dbReference>